<dbReference type="Gene3D" id="3.40.190.290">
    <property type="match status" value="1"/>
</dbReference>
<accession>A0A410RY50</accession>
<dbReference type="AlphaFoldDB" id="A0A410RY50"/>
<organism evidence="2 3">
    <name type="scientific">Corallococcus coralloides</name>
    <name type="common">Myxococcus coralloides</name>
    <dbReference type="NCBI Taxonomy" id="184914"/>
    <lineage>
        <taxon>Bacteria</taxon>
        <taxon>Pseudomonadati</taxon>
        <taxon>Myxococcota</taxon>
        <taxon>Myxococcia</taxon>
        <taxon>Myxococcales</taxon>
        <taxon>Cystobacterineae</taxon>
        <taxon>Myxococcaceae</taxon>
        <taxon>Corallococcus</taxon>
    </lineage>
</organism>
<evidence type="ECO:0000313" key="2">
    <source>
        <dbReference type="EMBL" id="QAT86776.1"/>
    </source>
</evidence>
<evidence type="ECO:0000259" key="1">
    <source>
        <dbReference type="Pfam" id="PF03466"/>
    </source>
</evidence>
<gene>
    <name evidence="2" type="primary">abaB1</name>
    <name evidence="2" type="ORF">EJ065_5241</name>
</gene>
<protein>
    <submittedName>
        <fullName evidence="2">HTH-type transcriptional regulator AraB</fullName>
    </submittedName>
</protein>
<dbReference type="Pfam" id="PF03466">
    <property type="entry name" value="LysR_substrate"/>
    <property type="match status" value="1"/>
</dbReference>
<sequence>MGHHFGRRHPHGYSTAHFEELEEVLEWVAQGHGVAVVPGFCIPKGRGLGVVSWGKPALTNTVHAVQRTQAPVRPAVAELLERLRGGRGAAP</sequence>
<dbReference type="Proteomes" id="UP000288758">
    <property type="component" value="Chromosome"/>
</dbReference>
<dbReference type="SUPFAM" id="SSF53850">
    <property type="entry name" value="Periplasmic binding protein-like II"/>
    <property type="match status" value="1"/>
</dbReference>
<evidence type="ECO:0000313" key="3">
    <source>
        <dbReference type="Proteomes" id="UP000288758"/>
    </source>
</evidence>
<proteinExistence type="predicted"/>
<dbReference type="EMBL" id="CP034669">
    <property type="protein sequence ID" value="QAT86776.1"/>
    <property type="molecule type" value="Genomic_DNA"/>
</dbReference>
<dbReference type="InterPro" id="IPR005119">
    <property type="entry name" value="LysR_subst-bd"/>
</dbReference>
<feature type="domain" description="LysR substrate-binding" evidence="1">
    <location>
        <begin position="15"/>
        <end position="84"/>
    </location>
</feature>
<reference evidence="2 3" key="1">
    <citation type="submission" date="2018-12" db="EMBL/GenBank/DDBJ databases">
        <title>Complete Genome Sequence of the Corallopyronin A producing Myxobacterium Corallococcus coralloides B035.</title>
        <authorList>
            <person name="Bouhired S.M."/>
            <person name="Rupp O."/>
            <person name="Blom J."/>
            <person name="Schaeberle T.F."/>
            <person name="Kehraus S."/>
            <person name="Schiefer A."/>
            <person name="Pfarr K."/>
            <person name="Goesmann A."/>
            <person name="Hoerauf A."/>
            <person name="Koenig G.M."/>
        </authorList>
    </citation>
    <scope>NUCLEOTIDE SEQUENCE [LARGE SCALE GENOMIC DNA]</scope>
    <source>
        <strain evidence="2 3">B035</strain>
    </source>
</reference>
<name>A0A410RY50_CORCK</name>
<dbReference type="RefSeq" id="WP_240672454.1">
    <property type="nucleotide sequence ID" value="NZ_CP034669.1"/>
</dbReference>